<reference evidence="12" key="3">
    <citation type="submission" date="2025-09" db="UniProtKB">
        <authorList>
            <consortium name="Ensembl"/>
        </authorList>
    </citation>
    <scope>IDENTIFICATION</scope>
</reference>
<comment type="similarity">
    <text evidence="2">Belongs to the type I cytokine receptor family. Type 2 subfamily.</text>
</comment>
<dbReference type="CDD" id="cd00063">
    <property type="entry name" value="FN3"/>
    <property type="match status" value="1"/>
</dbReference>
<keyword evidence="9" id="KW-0325">Glycoprotein</keyword>
<keyword evidence="13" id="KW-1185">Reference proteome</keyword>
<evidence type="ECO:0000256" key="4">
    <source>
        <dbReference type="ARBA" id="ARBA00022729"/>
    </source>
</evidence>
<evidence type="ECO:0000256" key="9">
    <source>
        <dbReference type="ARBA" id="ARBA00023180"/>
    </source>
</evidence>
<dbReference type="SUPFAM" id="SSF49265">
    <property type="entry name" value="Fibronectin type III"/>
    <property type="match status" value="4"/>
</dbReference>
<dbReference type="AlphaFoldDB" id="A0A3P8VDU1"/>
<dbReference type="GeneTree" id="ENSGT00940000159829"/>
<dbReference type="SMART" id="SM00060">
    <property type="entry name" value="FN3"/>
    <property type="match status" value="3"/>
</dbReference>
<dbReference type="Gene3D" id="2.60.40.10">
    <property type="entry name" value="Immunoglobulins"/>
    <property type="match status" value="5"/>
</dbReference>
<protein>
    <submittedName>
        <fullName evidence="12">Interleukin-12 receptor subunit beta-2-like</fullName>
    </submittedName>
</protein>
<dbReference type="Ensembl" id="ENSCSET00000012708.1">
    <property type="protein sequence ID" value="ENSCSEP00000012557.1"/>
    <property type="gene ID" value="ENSCSEG00000008113.1"/>
</dbReference>
<dbReference type="RefSeq" id="XP_024922042.1">
    <property type="nucleotide sequence ID" value="XM_025066274.1"/>
</dbReference>
<reference evidence="12" key="2">
    <citation type="submission" date="2025-08" db="UniProtKB">
        <authorList>
            <consortium name="Ensembl"/>
        </authorList>
    </citation>
    <scope>IDENTIFICATION</scope>
</reference>
<dbReference type="GO" id="GO:0005886">
    <property type="term" value="C:plasma membrane"/>
    <property type="evidence" value="ECO:0007669"/>
    <property type="project" value="UniProtKB-ARBA"/>
</dbReference>
<dbReference type="Proteomes" id="UP000265120">
    <property type="component" value="Chromosome 2"/>
</dbReference>
<evidence type="ECO:0000256" key="10">
    <source>
        <dbReference type="SAM" id="Phobius"/>
    </source>
</evidence>
<dbReference type="PANTHER" id="PTHR48423">
    <property type="entry name" value="INTERLEUKIN-27 RECEPTOR SUBUNIT ALPHA"/>
    <property type="match status" value="1"/>
</dbReference>
<evidence type="ECO:0000256" key="6">
    <source>
        <dbReference type="ARBA" id="ARBA00022989"/>
    </source>
</evidence>
<comment type="subcellular location">
    <subcellularLocation>
        <location evidence="1">Membrane</location>
        <topology evidence="1">Single-pass type I membrane protein</topology>
    </subcellularLocation>
</comment>
<organism evidence="12 13">
    <name type="scientific">Cynoglossus semilaevis</name>
    <name type="common">Tongue sole</name>
    <dbReference type="NCBI Taxonomy" id="244447"/>
    <lineage>
        <taxon>Eukaryota</taxon>
        <taxon>Metazoa</taxon>
        <taxon>Chordata</taxon>
        <taxon>Craniata</taxon>
        <taxon>Vertebrata</taxon>
        <taxon>Euteleostomi</taxon>
        <taxon>Actinopterygii</taxon>
        <taxon>Neopterygii</taxon>
        <taxon>Teleostei</taxon>
        <taxon>Neoteleostei</taxon>
        <taxon>Acanthomorphata</taxon>
        <taxon>Carangaria</taxon>
        <taxon>Pleuronectiformes</taxon>
        <taxon>Pleuronectoidei</taxon>
        <taxon>Cynoglossidae</taxon>
        <taxon>Cynoglossinae</taxon>
        <taxon>Cynoglossus</taxon>
    </lineage>
</organism>
<name>A0A3P8VDU1_CYNSE</name>
<evidence type="ECO:0000256" key="8">
    <source>
        <dbReference type="ARBA" id="ARBA00023170"/>
    </source>
</evidence>
<proteinExistence type="inferred from homology"/>
<keyword evidence="5" id="KW-0677">Repeat</keyword>
<dbReference type="PROSITE" id="PS50853">
    <property type="entry name" value="FN3"/>
    <property type="match status" value="1"/>
</dbReference>
<keyword evidence="6 10" id="KW-1133">Transmembrane helix</keyword>
<reference evidence="12 13" key="1">
    <citation type="journal article" date="2014" name="Nat. Genet.">
        <title>Whole-genome sequence of a flatfish provides insights into ZW sex chromosome evolution and adaptation to a benthic lifestyle.</title>
        <authorList>
            <person name="Chen S."/>
            <person name="Zhang G."/>
            <person name="Shao C."/>
            <person name="Huang Q."/>
            <person name="Liu G."/>
            <person name="Zhang P."/>
            <person name="Song W."/>
            <person name="An N."/>
            <person name="Chalopin D."/>
            <person name="Volff J.N."/>
            <person name="Hong Y."/>
            <person name="Li Q."/>
            <person name="Sha Z."/>
            <person name="Zhou H."/>
            <person name="Xie M."/>
            <person name="Yu Q."/>
            <person name="Liu Y."/>
            <person name="Xiang H."/>
            <person name="Wang N."/>
            <person name="Wu K."/>
            <person name="Yang C."/>
            <person name="Zhou Q."/>
            <person name="Liao X."/>
            <person name="Yang L."/>
            <person name="Hu Q."/>
            <person name="Zhang J."/>
            <person name="Meng L."/>
            <person name="Jin L."/>
            <person name="Tian Y."/>
            <person name="Lian J."/>
            <person name="Yang J."/>
            <person name="Miao G."/>
            <person name="Liu S."/>
            <person name="Liang Z."/>
            <person name="Yan F."/>
            <person name="Li Y."/>
            <person name="Sun B."/>
            <person name="Zhang H."/>
            <person name="Zhang J."/>
            <person name="Zhu Y."/>
            <person name="Du M."/>
            <person name="Zhao Y."/>
            <person name="Schartl M."/>
            <person name="Tang Q."/>
            <person name="Wang J."/>
        </authorList>
    </citation>
    <scope>NUCLEOTIDE SEQUENCE</scope>
</reference>
<feature type="domain" description="Fibronectin type-III" evidence="11">
    <location>
        <begin position="376"/>
        <end position="473"/>
    </location>
</feature>
<sequence>MTSSLLSFFHFPARSTIFLELSSKTVKDRSEINCTTVQFHLPNVQESQSFVVCKLDEGHSIKTVSGQDLQGGRPPDKPQKLNCHLTRSSDFIYCSWMSGSQTYISTTYNSSISSDNGTCVYSNHIQDAEEIKIPRRTLDENTKYEFTITAYNYFGVSRSNPFILCVKDIVIPDTPYITHIGFKNTFVAVDLQWNTTDYSAHLRPSVRLRVPNGSWEVREETELNDTLIRVDNLKPLTDYEFQLRTCNSTSRLKHITEADFTPSSRSLCSKWSPSVMGRSPGKGPSKPLVVWRTVDSFQNVTVLWKPPPPQDYSGDVYQYRVFLSRNDMEDVVCPASSRSLPVPAEVHSVSISAVTLYGSSPPANVPLGHSGDLGPVLRDPTPFANGIAVRVSWFGPRTKNWSTSGELLQYVLEWTSVPETEPQWQEVDKNEDNTLITGLTAGVRYKISLYAVTTGGVSSPSSTLVYSKEQKPASGPDLSVLGHENKMIKILWEKLPVNQQRGFIRNYTLYIQALDTGDKELRVMLPAFPKQMWVECPEGTLSLQMTASTLAGEGPRSNRIVSQPAAGLVIEVVVTITFCITIIVSLICCRCIRKRIKQRCLSWGPAWLSHTLPKPGNSNAIRLLQQDRCEPCFGSIDSDPLLSPITLLSWEEREAMYPIIHVHVQVSQKRLEQGSVKMPVLATETGTVPVVGELHHASYKPHIGELASQVDKEEEEQKDVAACVKEEVCPSAFGGLLSSVEVDCPAVPKGTDISSVSDGSWPRPSHTTAVSKINFCEGTMETQSHGEVNDPPVKFHHADMTMADMADTCLSQRTVETLLAKGYFPQIPVSSSALCVTQR</sequence>
<keyword evidence="8" id="KW-0675">Receptor</keyword>
<dbReference type="CTD" id="149233"/>
<dbReference type="InterPro" id="IPR036116">
    <property type="entry name" value="FN3_sf"/>
</dbReference>
<keyword evidence="7 10" id="KW-0472">Membrane</keyword>
<keyword evidence="4" id="KW-0732">Signal</keyword>
<accession>A0A3P8VDU1</accession>
<evidence type="ECO:0000313" key="13">
    <source>
        <dbReference type="Proteomes" id="UP000265120"/>
    </source>
</evidence>
<keyword evidence="3 10" id="KW-0812">Transmembrane</keyword>
<dbReference type="InterPro" id="IPR052672">
    <property type="entry name" value="Type1_Cytokine_Rcpt_Type2"/>
</dbReference>
<evidence type="ECO:0000256" key="2">
    <source>
        <dbReference type="ARBA" id="ARBA00008921"/>
    </source>
</evidence>
<dbReference type="InterPro" id="IPR003961">
    <property type="entry name" value="FN3_dom"/>
</dbReference>
<dbReference type="GeneID" id="103376780"/>
<evidence type="ECO:0000313" key="12">
    <source>
        <dbReference type="Ensembl" id="ENSCSEP00000012557.1"/>
    </source>
</evidence>
<evidence type="ECO:0000256" key="3">
    <source>
        <dbReference type="ARBA" id="ARBA00022692"/>
    </source>
</evidence>
<evidence type="ECO:0000256" key="1">
    <source>
        <dbReference type="ARBA" id="ARBA00004479"/>
    </source>
</evidence>
<evidence type="ECO:0000256" key="7">
    <source>
        <dbReference type="ARBA" id="ARBA00023136"/>
    </source>
</evidence>
<dbReference type="InterPro" id="IPR013783">
    <property type="entry name" value="Ig-like_fold"/>
</dbReference>
<dbReference type="Pfam" id="PF00041">
    <property type="entry name" value="fn3"/>
    <property type="match status" value="1"/>
</dbReference>
<feature type="transmembrane region" description="Helical" evidence="10">
    <location>
        <begin position="565"/>
        <end position="589"/>
    </location>
</feature>
<evidence type="ECO:0000259" key="11">
    <source>
        <dbReference type="PROSITE" id="PS50853"/>
    </source>
</evidence>
<evidence type="ECO:0000256" key="5">
    <source>
        <dbReference type="ARBA" id="ARBA00022737"/>
    </source>
</evidence>
<dbReference type="PANTHER" id="PTHR48423:SF2">
    <property type="entry name" value="INTERLEUKIN-12 RECEPTOR SUBUNIT BETA-2"/>
    <property type="match status" value="1"/>
</dbReference>